<dbReference type="InterPro" id="IPR004000">
    <property type="entry name" value="Actin"/>
</dbReference>
<dbReference type="AlphaFoldDB" id="A0A0A1TXB1"/>
<dbReference type="PANTHER" id="PTHR11937">
    <property type="entry name" value="ACTIN"/>
    <property type="match status" value="1"/>
</dbReference>
<evidence type="ECO:0000256" key="1">
    <source>
        <dbReference type="RuleBase" id="RU000487"/>
    </source>
</evidence>
<dbReference type="GeneID" id="14884968"/>
<dbReference type="KEGG" id="eiv:EIN_134960"/>
<comment type="similarity">
    <text evidence="1">Belongs to the actin family.</text>
</comment>
<dbReference type="Gene3D" id="3.90.640.10">
    <property type="entry name" value="Actin, Chain A, domain 4"/>
    <property type="match status" value="1"/>
</dbReference>
<dbReference type="Gene3D" id="3.30.420.40">
    <property type="match status" value="2"/>
</dbReference>
<name>A0A0A1TXB1_ENTIV</name>
<dbReference type="SUPFAM" id="SSF53067">
    <property type="entry name" value="Actin-like ATPase domain"/>
    <property type="match status" value="2"/>
</dbReference>
<sequence length="335" mass="38016">MEEVLVVDLGSQSIRFGLNTEGIAKVIYIHYSGIEVLNVFGQEKVITHKFNPIERGKVIDWQRLQDLFEEAIEKIEEVTRFTKNERSSIIVTHSMCKQTSFPFHMEQLLFEYFNFGKVVLCNRPLMCLISSSKTSGCVIESGAEVTQICCYHQCKVLEGTAMFLDIGGVDVTANFNKRFKTDLIDLDVVKKAYLLEVVIDTNARGIVLDTKNYTLPDNTILTIGPNRVLCGEVLFEGDSSITKWLERSIDNSILHDFKSNEIHLYGGTTQLTGFFEKVRHYVSKCSTDKEWEVIPHDSEMPSFDGACMFSALSLFQSHSVLSKSYEECGTFLFEI</sequence>
<dbReference type="VEuPathDB" id="AmoebaDB:EIN_134960"/>
<dbReference type="EMBL" id="KB207027">
    <property type="protein sequence ID" value="ELP85912.1"/>
    <property type="molecule type" value="Genomic_DNA"/>
</dbReference>
<dbReference type="Proteomes" id="UP000014680">
    <property type="component" value="Unassembled WGS sequence"/>
</dbReference>
<gene>
    <name evidence="2" type="ORF">EIN_134960</name>
</gene>
<protein>
    <submittedName>
        <fullName evidence="2">Actin, spherule isoform, putative</fullName>
    </submittedName>
</protein>
<organism evidence="2 3">
    <name type="scientific">Entamoeba invadens IP1</name>
    <dbReference type="NCBI Taxonomy" id="370355"/>
    <lineage>
        <taxon>Eukaryota</taxon>
        <taxon>Amoebozoa</taxon>
        <taxon>Evosea</taxon>
        <taxon>Archamoebae</taxon>
        <taxon>Mastigamoebida</taxon>
        <taxon>Entamoebidae</taxon>
        <taxon>Entamoeba</taxon>
    </lineage>
</organism>
<dbReference type="OrthoDB" id="25929at2759"/>
<accession>A0A0A1TXB1</accession>
<dbReference type="InterPro" id="IPR043129">
    <property type="entry name" value="ATPase_NBD"/>
</dbReference>
<dbReference type="OMA" id="QEKVITH"/>
<evidence type="ECO:0000313" key="3">
    <source>
        <dbReference type="Proteomes" id="UP000014680"/>
    </source>
</evidence>
<keyword evidence="3" id="KW-1185">Reference proteome</keyword>
<evidence type="ECO:0000313" key="2">
    <source>
        <dbReference type="EMBL" id="ELP85912.1"/>
    </source>
</evidence>
<dbReference type="RefSeq" id="XP_004185258.1">
    <property type="nucleotide sequence ID" value="XM_004185210.1"/>
</dbReference>
<reference evidence="2 3" key="1">
    <citation type="submission" date="2012-10" db="EMBL/GenBank/DDBJ databases">
        <authorList>
            <person name="Zafar N."/>
            <person name="Inman J."/>
            <person name="Hall N."/>
            <person name="Lorenzi H."/>
            <person name="Caler E."/>
        </authorList>
    </citation>
    <scope>NUCLEOTIDE SEQUENCE [LARGE SCALE GENOMIC DNA]</scope>
    <source>
        <strain evidence="2 3">IP1</strain>
    </source>
</reference>
<dbReference type="SMART" id="SM00268">
    <property type="entry name" value="ACTIN"/>
    <property type="match status" value="1"/>
</dbReference>
<dbReference type="Pfam" id="PF00022">
    <property type="entry name" value="Actin"/>
    <property type="match status" value="2"/>
</dbReference>
<proteinExistence type="inferred from homology"/>